<evidence type="ECO:0000256" key="8">
    <source>
        <dbReference type="ARBA" id="ARBA00023136"/>
    </source>
</evidence>
<keyword evidence="7 10" id="KW-1133">Transmembrane helix</keyword>
<evidence type="ECO:0000256" key="9">
    <source>
        <dbReference type="ARBA" id="ARBA00034290"/>
    </source>
</evidence>
<feature type="transmembrane region" description="Helical" evidence="10">
    <location>
        <begin position="24"/>
        <end position="45"/>
    </location>
</feature>
<comment type="catalytic activity">
    <reaction evidence="9">
        <text>3',3'-c-di-GMP + H2O = 5'-phosphoguanylyl(3'-&gt;5')guanosine + H(+)</text>
        <dbReference type="Rhea" id="RHEA:24902"/>
        <dbReference type="ChEBI" id="CHEBI:15377"/>
        <dbReference type="ChEBI" id="CHEBI:15378"/>
        <dbReference type="ChEBI" id="CHEBI:58754"/>
        <dbReference type="ChEBI" id="CHEBI:58805"/>
        <dbReference type="EC" id="3.1.4.52"/>
    </reaction>
</comment>
<keyword evidence="6" id="KW-0378">Hydrolase</keyword>
<feature type="domain" description="EAL" evidence="11">
    <location>
        <begin position="272"/>
        <end position="527"/>
    </location>
</feature>
<dbReference type="PANTHER" id="PTHR33121:SF70">
    <property type="entry name" value="SIGNALING PROTEIN YKOW"/>
    <property type="match status" value="1"/>
</dbReference>
<protein>
    <recommendedName>
        <fullName evidence="2">cyclic-guanylate-specific phosphodiesterase</fullName>
        <ecNumber evidence="2">3.1.4.52</ecNumber>
    </recommendedName>
</protein>
<keyword evidence="4" id="KW-0973">c-di-GMP</keyword>
<proteinExistence type="predicted"/>
<evidence type="ECO:0000256" key="6">
    <source>
        <dbReference type="ARBA" id="ARBA00022801"/>
    </source>
</evidence>
<dbReference type="EC" id="3.1.4.52" evidence="2"/>
<dbReference type="EMBL" id="MJIL01000087">
    <property type="protein sequence ID" value="OLQ73461.1"/>
    <property type="molecule type" value="Genomic_DNA"/>
</dbReference>
<dbReference type="Pfam" id="PF12792">
    <property type="entry name" value="CSS-motif"/>
    <property type="match status" value="1"/>
</dbReference>
<evidence type="ECO:0000313" key="13">
    <source>
        <dbReference type="Proteomes" id="UP000186905"/>
    </source>
</evidence>
<evidence type="ECO:0000256" key="3">
    <source>
        <dbReference type="ARBA" id="ARBA00022475"/>
    </source>
</evidence>
<evidence type="ECO:0000256" key="5">
    <source>
        <dbReference type="ARBA" id="ARBA00022692"/>
    </source>
</evidence>
<dbReference type="CDD" id="cd01948">
    <property type="entry name" value="EAL"/>
    <property type="match status" value="1"/>
</dbReference>
<dbReference type="SUPFAM" id="SSF141868">
    <property type="entry name" value="EAL domain-like"/>
    <property type="match status" value="1"/>
</dbReference>
<dbReference type="InterPro" id="IPR001633">
    <property type="entry name" value="EAL_dom"/>
</dbReference>
<keyword evidence="5 10" id="KW-0812">Transmembrane</keyword>
<dbReference type="GO" id="GO:0005886">
    <property type="term" value="C:plasma membrane"/>
    <property type="evidence" value="ECO:0007669"/>
    <property type="project" value="UniProtKB-SubCell"/>
</dbReference>
<evidence type="ECO:0000259" key="11">
    <source>
        <dbReference type="PROSITE" id="PS50883"/>
    </source>
</evidence>
<dbReference type="Proteomes" id="UP000186905">
    <property type="component" value="Unassembled WGS sequence"/>
</dbReference>
<dbReference type="Gene3D" id="3.20.20.450">
    <property type="entry name" value="EAL domain"/>
    <property type="match status" value="1"/>
</dbReference>
<dbReference type="Pfam" id="PF00563">
    <property type="entry name" value="EAL"/>
    <property type="match status" value="1"/>
</dbReference>
<reference evidence="12 13" key="1">
    <citation type="submission" date="2016-09" db="EMBL/GenBank/DDBJ databases">
        <title>Photobacterium proteolyticum sp. nov. a protease producing bacterium isolated from ocean sediments of Laizhou Bay.</title>
        <authorList>
            <person name="Li Y."/>
        </authorList>
    </citation>
    <scope>NUCLEOTIDE SEQUENCE [LARGE SCALE GENOMIC DNA]</scope>
    <source>
        <strain evidence="12 13">13-12</strain>
    </source>
</reference>
<dbReference type="SMART" id="SM00052">
    <property type="entry name" value="EAL"/>
    <property type="match status" value="1"/>
</dbReference>
<comment type="subcellular location">
    <subcellularLocation>
        <location evidence="1">Cell membrane</location>
        <topology evidence="1">Multi-pass membrane protein</topology>
    </subcellularLocation>
</comment>
<dbReference type="GO" id="GO:0071111">
    <property type="term" value="F:cyclic-guanylate-specific phosphodiesterase activity"/>
    <property type="evidence" value="ECO:0007669"/>
    <property type="project" value="UniProtKB-EC"/>
</dbReference>
<keyword evidence="3" id="KW-1003">Cell membrane</keyword>
<accession>A0A1Q9GGL3</accession>
<evidence type="ECO:0000256" key="10">
    <source>
        <dbReference type="SAM" id="Phobius"/>
    </source>
</evidence>
<comment type="caution">
    <text evidence="12">The sequence shown here is derived from an EMBL/GenBank/DDBJ whole genome shotgun (WGS) entry which is preliminary data.</text>
</comment>
<sequence>MHGDNNKTSKRKGLGNQTGTNRSLFRDVVVIYLLTFFLSLPFYFWKLHADLSILGEDALSRINSFVDNTAASLQPLLMDNMACTPGDVGALRKTVFLLYRVKEIGLINQDNRVYCTSNLGRTSIRIFPSTIARWPEIAGSRTLSLTRAKTGKTQSFFVYLRGQDGMGANALIPPDVLTELVGNGLPFDNLPFVVTVAGKPQLSDHNSIDVNEAKHQVSVLNFASPQYPLELEFLVTPRFKLHYLIEQYWISILLGSVFSLIYAYASHRRVLRQSLPATFEWALKNRELEVYFQPIVDPRIDNPLGFELLLRWQHPVHGMISPLIFIPLAEQLGKISALTDFVLDTAIDFIRDNEALMDSRYLSVNISRHSLLDHEFADRICQRCNNDRLITKHLLLEVTEELAFSESEMVTVIAQLNRLQTCGFRIAVDDFGTGYSGLDLIRRFPFDVVKIDKVFIKELVEEGTAIPLLDSMIELARRLDMSIIAEGVETVQQAESLLQRGVNYHQGFYYAKPMPQRTLLEWLNTFKRPTLSEEVELVS</sequence>
<dbReference type="InterPro" id="IPR050706">
    <property type="entry name" value="Cyclic-di-GMP_PDE-like"/>
</dbReference>
<gene>
    <name evidence="12" type="ORF">BIT28_22320</name>
</gene>
<dbReference type="OrthoDB" id="675397at2"/>
<dbReference type="RefSeq" id="WP_075766555.1">
    <property type="nucleotide sequence ID" value="NZ_MJIL01000087.1"/>
</dbReference>
<dbReference type="STRING" id="1903952.BIT28_22320"/>
<evidence type="ECO:0000313" key="12">
    <source>
        <dbReference type="EMBL" id="OLQ73461.1"/>
    </source>
</evidence>
<keyword evidence="13" id="KW-1185">Reference proteome</keyword>
<dbReference type="PANTHER" id="PTHR33121">
    <property type="entry name" value="CYCLIC DI-GMP PHOSPHODIESTERASE PDEF"/>
    <property type="match status" value="1"/>
</dbReference>
<dbReference type="PROSITE" id="PS50883">
    <property type="entry name" value="EAL"/>
    <property type="match status" value="1"/>
</dbReference>
<dbReference type="AlphaFoldDB" id="A0A1Q9GGL3"/>
<dbReference type="InterPro" id="IPR035919">
    <property type="entry name" value="EAL_sf"/>
</dbReference>
<evidence type="ECO:0000256" key="1">
    <source>
        <dbReference type="ARBA" id="ARBA00004651"/>
    </source>
</evidence>
<dbReference type="InterPro" id="IPR024744">
    <property type="entry name" value="CSS-motif_dom"/>
</dbReference>
<name>A0A1Q9GGL3_9GAMM</name>
<keyword evidence="8 10" id="KW-0472">Membrane</keyword>
<evidence type="ECO:0000256" key="7">
    <source>
        <dbReference type="ARBA" id="ARBA00022989"/>
    </source>
</evidence>
<evidence type="ECO:0000256" key="4">
    <source>
        <dbReference type="ARBA" id="ARBA00022636"/>
    </source>
</evidence>
<organism evidence="12 13">
    <name type="scientific">Photobacterium proteolyticum</name>
    <dbReference type="NCBI Taxonomy" id="1903952"/>
    <lineage>
        <taxon>Bacteria</taxon>
        <taxon>Pseudomonadati</taxon>
        <taxon>Pseudomonadota</taxon>
        <taxon>Gammaproteobacteria</taxon>
        <taxon>Vibrionales</taxon>
        <taxon>Vibrionaceae</taxon>
        <taxon>Photobacterium</taxon>
    </lineage>
</organism>
<evidence type="ECO:0000256" key="2">
    <source>
        <dbReference type="ARBA" id="ARBA00012282"/>
    </source>
</evidence>